<proteinExistence type="predicted"/>
<evidence type="ECO:0000313" key="1">
    <source>
        <dbReference type="EMBL" id="SDM07526.1"/>
    </source>
</evidence>
<dbReference type="EMBL" id="FNHL01000001">
    <property type="protein sequence ID" value="SDM07526.1"/>
    <property type="molecule type" value="Genomic_DNA"/>
</dbReference>
<gene>
    <name evidence="1" type="ORF">SAMN04487949_0744</name>
</gene>
<protein>
    <submittedName>
        <fullName evidence="1">Uncharacterized protein</fullName>
    </submittedName>
</protein>
<name>A0A1G9Q943_9EURY</name>
<organism evidence="1 2">
    <name type="scientific">Halogranum gelatinilyticum</name>
    <dbReference type="NCBI Taxonomy" id="660521"/>
    <lineage>
        <taxon>Archaea</taxon>
        <taxon>Methanobacteriati</taxon>
        <taxon>Methanobacteriota</taxon>
        <taxon>Stenosarchaea group</taxon>
        <taxon>Halobacteria</taxon>
        <taxon>Halobacteriales</taxon>
        <taxon>Haloferacaceae</taxon>
    </lineage>
</organism>
<dbReference type="Pfam" id="PF23922">
    <property type="entry name" value="DUF7261"/>
    <property type="match status" value="1"/>
</dbReference>
<accession>A0A1G9Q943</accession>
<evidence type="ECO:0000313" key="2">
    <source>
        <dbReference type="Proteomes" id="UP000199451"/>
    </source>
</evidence>
<sequence length="175" mass="18726">MSSQSRGQLVLVAAAVVAIALVPMVAAYLQLGYHADVEATGEHRHPAEDAERVLERAVHNASVAATGEYDWSERDQAADEINDTLAPFVAQVEESRVESGVVYRVDRNVSAATTWAAANCPTGPNREFGACESVGGVVVQERAGETQPLAVALDVRVTTDETTTRLTFVFRSVGR</sequence>
<dbReference type="OrthoDB" id="307144at2157"/>
<dbReference type="InterPro" id="IPR055685">
    <property type="entry name" value="DUF7261"/>
</dbReference>
<reference evidence="2" key="1">
    <citation type="submission" date="2016-10" db="EMBL/GenBank/DDBJ databases">
        <authorList>
            <person name="Varghese N."/>
            <person name="Submissions S."/>
        </authorList>
    </citation>
    <scope>NUCLEOTIDE SEQUENCE [LARGE SCALE GENOMIC DNA]</scope>
    <source>
        <strain evidence="2">CGMCC 1.10119</strain>
    </source>
</reference>
<dbReference type="RefSeq" id="WP_089694183.1">
    <property type="nucleotide sequence ID" value="NZ_FNHL01000001.1"/>
</dbReference>
<dbReference type="STRING" id="660521.SAMN04487949_0744"/>
<keyword evidence="2" id="KW-1185">Reference proteome</keyword>
<dbReference type="Proteomes" id="UP000199451">
    <property type="component" value="Unassembled WGS sequence"/>
</dbReference>
<dbReference type="AlphaFoldDB" id="A0A1G9Q943"/>